<comment type="caution">
    <text evidence="9">Lacks conserved residue(s) required for the propagation of feature annotation.</text>
</comment>
<name>A0A179HMV9_PURLI</name>
<feature type="chain" id="PRO_5044550892" evidence="11">
    <location>
        <begin position="17"/>
        <end position="171"/>
    </location>
</feature>
<keyword evidence="7 9" id="KW-1015">Disulfide bond</keyword>
<evidence type="ECO:0000313" key="17">
    <source>
        <dbReference type="Proteomes" id="UP000245956"/>
    </source>
</evidence>
<keyword evidence="5" id="KW-0336">GPI-anchor</keyword>
<dbReference type="GO" id="GO:0005576">
    <property type="term" value="C:extracellular region"/>
    <property type="evidence" value="ECO:0007669"/>
    <property type="project" value="UniProtKB-SubCell"/>
</dbReference>
<keyword evidence="9" id="KW-0479">Metal-binding</keyword>
<evidence type="ECO:0000256" key="1">
    <source>
        <dbReference type="ARBA" id="ARBA00004589"/>
    </source>
</evidence>
<evidence type="ECO:0000256" key="5">
    <source>
        <dbReference type="ARBA" id="ARBA00022622"/>
    </source>
</evidence>
<comment type="similarity">
    <text evidence="3">Belongs to the RBT5 family.</text>
</comment>
<dbReference type="Proteomes" id="UP001287286">
    <property type="component" value="Unassembled WGS sequence"/>
</dbReference>
<dbReference type="EMBL" id="LSBI01000004">
    <property type="protein sequence ID" value="OAQ90790.1"/>
    <property type="molecule type" value="Genomic_DNA"/>
</dbReference>
<feature type="region of interest" description="Disordered" evidence="10">
    <location>
        <begin position="118"/>
        <end position="145"/>
    </location>
</feature>
<dbReference type="PROSITE" id="PS52012">
    <property type="entry name" value="CFEM"/>
    <property type="match status" value="1"/>
</dbReference>
<evidence type="ECO:0000256" key="4">
    <source>
        <dbReference type="ARBA" id="ARBA00022525"/>
    </source>
</evidence>
<keyword evidence="9" id="KW-0349">Heme</keyword>
<keyword evidence="18" id="KW-1185">Reference proteome</keyword>
<dbReference type="EMBL" id="LCWV01000023">
    <property type="protein sequence ID" value="PWI66670.1"/>
    <property type="molecule type" value="Genomic_DNA"/>
</dbReference>
<evidence type="ECO:0000313" key="18">
    <source>
        <dbReference type="Proteomes" id="UP001287286"/>
    </source>
</evidence>
<dbReference type="STRING" id="33203.A0A179HMV9"/>
<dbReference type="Proteomes" id="UP000078340">
    <property type="component" value="Unassembled WGS sequence"/>
</dbReference>
<dbReference type="GO" id="GO:0098552">
    <property type="term" value="C:side of membrane"/>
    <property type="evidence" value="ECO:0007669"/>
    <property type="project" value="UniProtKB-KW"/>
</dbReference>
<keyword evidence="5" id="KW-0325">Glycoprotein</keyword>
<evidence type="ECO:0000259" key="12">
    <source>
        <dbReference type="PROSITE" id="PS52012"/>
    </source>
</evidence>
<gene>
    <name evidence="15" type="ORF">PCL_04808</name>
    <name evidence="13" type="ORF">Purlil1_9943</name>
    <name evidence="14" type="ORF">VFPFJ_04949</name>
</gene>
<keyword evidence="6 11" id="KW-0732">Signal</keyword>
<reference evidence="13 18" key="5">
    <citation type="journal article" date="2024" name="Microbiol. Resour. Announc.">
        <title>Genome annotations for the ascomycete fungi Trichoderma harzianum, Trichoderma aggressivum, and Purpureocillium lilacinum.</title>
        <authorList>
            <person name="Beijen E.P.W."/>
            <person name="Ohm R.A."/>
        </authorList>
    </citation>
    <scope>NUCLEOTIDE SEQUENCE [LARGE SCALE GENOMIC DNA]</scope>
    <source>
        <strain evidence="13 18">CBS 150709</strain>
    </source>
</reference>
<proteinExistence type="inferred from homology"/>
<evidence type="ECO:0000256" key="9">
    <source>
        <dbReference type="PROSITE-ProRule" id="PRU01356"/>
    </source>
</evidence>
<keyword evidence="9" id="KW-0408">Iron</keyword>
<keyword evidence="8" id="KW-0449">Lipoprotein</keyword>
<dbReference type="Proteomes" id="UP000245956">
    <property type="component" value="Unassembled WGS sequence"/>
</dbReference>
<evidence type="ECO:0000256" key="8">
    <source>
        <dbReference type="ARBA" id="ARBA00023288"/>
    </source>
</evidence>
<evidence type="ECO:0000313" key="16">
    <source>
        <dbReference type="Proteomes" id="UP000078340"/>
    </source>
</evidence>
<evidence type="ECO:0000256" key="11">
    <source>
        <dbReference type="SAM" id="SignalP"/>
    </source>
</evidence>
<keyword evidence="4" id="KW-0964">Secreted</keyword>
<evidence type="ECO:0000313" key="15">
    <source>
        <dbReference type="EMBL" id="PWI66670.1"/>
    </source>
</evidence>
<evidence type="ECO:0000256" key="3">
    <source>
        <dbReference type="ARBA" id="ARBA00010031"/>
    </source>
</evidence>
<dbReference type="InterPro" id="IPR008427">
    <property type="entry name" value="Extracellular_membr_CFEM_dom"/>
</dbReference>
<feature type="disulfide bond" evidence="9">
    <location>
        <begin position="63"/>
        <end position="70"/>
    </location>
</feature>
<evidence type="ECO:0000256" key="7">
    <source>
        <dbReference type="ARBA" id="ARBA00023157"/>
    </source>
</evidence>
<protein>
    <submittedName>
        <fullName evidence="14">CFEM domain-containing protein</fullName>
    </submittedName>
</protein>
<evidence type="ECO:0000313" key="13">
    <source>
        <dbReference type="EMBL" id="KAK4085783.1"/>
    </source>
</evidence>
<evidence type="ECO:0000313" key="14">
    <source>
        <dbReference type="EMBL" id="OAQ90790.1"/>
    </source>
</evidence>
<accession>A0A179HMV9</accession>
<dbReference type="AlphaFoldDB" id="A0A179HMV9"/>
<keyword evidence="5" id="KW-0472">Membrane</keyword>
<feature type="binding site" description="axial binding residue" evidence="9">
    <location>
        <position position="67"/>
    </location>
    <ligand>
        <name>heme</name>
        <dbReference type="ChEBI" id="CHEBI:30413"/>
    </ligand>
    <ligandPart>
        <name>Fe</name>
        <dbReference type="ChEBI" id="CHEBI:18248"/>
    </ligandPart>
</feature>
<reference evidence="15" key="1">
    <citation type="submission" date="2015-05" db="EMBL/GenBank/DDBJ databases">
        <authorList>
            <person name="Wang D.B."/>
            <person name="Wang M."/>
        </authorList>
    </citation>
    <scope>NUCLEOTIDE SEQUENCE</scope>
    <source>
        <strain evidence="15">36-1</strain>
    </source>
</reference>
<dbReference type="EMBL" id="JAWRVI010000047">
    <property type="protein sequence ID" value="KAK4085783.1"/>
    <property type="molecule type" value="Genomic_DNA"/>
</dbReference>
<evidence type="ECO:0000256" key="6">
    <source>
        <dbReference type="ARBA" id="ARBA00022729"/>
    </source>
</evidence>
<organism evidence="14 16">
    <name type="scientific">Purpureocillium lilacinum</name>
    <name type="common">Paecilomyces lilacinus</name>
    <dbReference type="NCBI Taxonomy" id="33203"/>
    <lineage>
        <taxon>Eukaryota</taxon>
        <taxon>Fungi</taxon>
        <taxon>Dikarya</taxon>
        <taxon>Ascomycota</taxon>
        <taxon>Pezizomycotina</taxon>
        <taxon>Sordariomycetes</taxon>
        <taxon>Hypocreomycetidae</taxon>
        <taxon>Hypocreales</taxon>
        <taxon>Ophiocordycipitaceae</taxon>
        <taxon>Purpureocillium</taxon>
    </lineage>
</organism>
<reference evidence="14 16" key="3">
    <citation type="submission" date="2016-02" db="EMBL/GenBank/DDBJ databases">
        <title>Biosynthesis of antibiotic leucinostatins and their inhibition on Phytophthora in bio-control Purpureocillium lilacinum.</title>
        <authorList>
            <person name="Wang G."/>
            <person name="Liu Z."/>
            <person name="Lin R."/>
            <person name="Li E."/>
            <person name="Mao Z."/>
            <person name="Ling J."/>
            <person name="Yin W."/>
            <person name="Xie B."/>
        </authorList>
    </citation>
    <scope>NUCLEOTIDE SEQUENCE [LARGE SCALE GENOMIC DNA]</scope>
    <source>
        <strain evidence="14">PLFJ-1</strain>
    </source>
</reference>
<evidence type="ECO:0000256" key="10">
    <source>
        <dbReference type="SAM" id="MobiDB-lite"/>
    </source>
</evidence>
<reference evidence="13" key="4">
    <citation type="submission" date="2023-11" db="EMBL/GenBank/DDBJ databases">
        <authorList>
            <person name="Beijen E."/>
            <person name="Ohm R.A."/>
        </authorList>
    </citation>
    <scope>NUCLEOTIDE SEQUENCE</scope>
    <source>
        <strain evidence="13">CBS 150709</strain>
    </source>
</reference>
<feature type="signal peptide" evidence="11">
    <location>
        <begin position="1"/>
        <end position="16"/>
    </location>
</feature>
<dbReference type="GO" id="GO:0046872">
    <property type="term" value="F:metal ion binding"/>
    <property type="evidence" value="ECO:0007669"/>
    <property type="project" value="UniProtKB-UniRule"/>
</dbReference>
<reference evidence="15 17" key="2">
    <citation type="journal article" date="2016" name="Front. Microbiol.">
        <title>Genome and transcriptome sequences reveal the specific parasitism of the nematophagous Purpureocillium lilacinum 36-1.</title>
        <authorList>
            <person name="Xie J."/>
            <person name="Li S."/>
            <person name="Mo C."/>
            <person name="Xiao X."/>
            <person name="Peng D."/>
            <person name="Wang G."/>
            <person name="Xiao Y."/>
        </authorList>
    </citation>
    <scope>NUCLEOTIDE SEQUENCE [LARGE SCALE GENOMIC DNA]</scope>
    <source>
        <strain evidence="15 17">36-1</strain>
    </source>
</reference>
<sequence length="171" mass="16783">MKTTLIVSMAAGLAAAQSVGNVPDPLLAAAAAPRSPTFVSVTDRFIVMQRDCVGKVIGSVAGCKSSDIGCFCKDKAFINNIVCCIAKTNDCNAAQLNETLKYADSLCSPQGVTLPTTVPTCSTAAPTPTPSPSSNSTSGSTGSSSSSTAGAAGAGSVGGFAGAVLAMLAAL</sequence>
<comment type="subcellular location">
    <subcellularLocation>
        <location evidence="1">Membrane</location>
        <topology evidence="1">Lipid-anchor</topology>
        <topology evidence="1">GPI-anchor</topology>
    </subcellularLocation>
    <subcellularLocation>
        <location evidence="2">Secreted</location>
    </subcellularLocation>
</comment>
<comment type="caution">
    <text evidence="14">The sequence shown here is derived from an EMBL/GenBank/DDBJ whole genome shotgun (WGS) entry which is preliminary data.</text>
</comment>
<dbReference type="Pfam" id="PF05730">
    <property type="entry name" value="CFEM"/>
    <property type="match status" value="1"/>
</dbReference>
<feature type="domain" description="CFEM" evidence="12">
    <location>
        <begin position="20"/>
        <end position="134"/>
    </location>
</feature>
<evidence type="ECO:0000256" key="2">
    <source>
        <dbReference type="ARBA" id="ARBA00004613"/>
    </source>
</evidence>